<comment type="caution">
    <text evidence="2">The sequence shown here is derived from an EMBL/GenBank/DDBJ whole genome shotgun (WGS) entry which is preliminary data.</text>
</comment>
<evidence type="ECO:0000256" key="1">
    <source>
        <dbReference type="SAM" id="MobiDB-lite"/>
    </source>
</evidence>
<keyword evidence="3" id="KW-1185">Reference proteome</keyword>
<dbReference type="EMBL" id="JAFCIX010000441">
    <property type="protein sequence ID" value="KAH6589753.1"/>
    <property type="molecule type" value="Genomic_DNA"/>
</dbReference>
<evidence type="ECO:0000313" key="2">
    <source>
        <dbReference type="EMBL" id="KAH6589753.1"/>
    </source>
</evidence>
<dbReference type="Proteomes" id="UP001648503">
    <property type="component" value="Unassembled WGS sequence"/>
</dbReference>
<feature type="compositionally biased region" description="Pro residues" evidence="1">
    <location>
        <begin position="382"/>
        <end position="391"/>
    </location>
</feature>
<gene>
    <name evidence="2" type="ORF">BASA50_009845</name>
</gene>
<feature type="region of interest" description="Disordered" evidence="1">
    <location>
        <begin position="349"/>
        <end position="391"/>
    </location>
</feature>
<reference evidence="2 3" key="1">
    <citation type="submission" date="2021-02" db="EMBL/GenBank/DDBJ databases">
        <title>Variation within the Batrachochytrium salamandrivorans European outbreak.</title>
        <authorList>
            <person name="Kelly M."/>
            <person name="Pasmans F."/>
            <person name="Shea T.P."/>
            <person name="Munoz J.F."/>
            <person name="Carranza S."/>
            <person name="Cuomo C.A."/>
            <person name="Martel A."/>
        </authorList>
    </citation>
    <scope>NUCLEOTIDE SEQUENCE [LARGE SCALE GENOMIC DNA]</scope>
    <source>
        <strain evidence="2 3">AMFP18/2</strain>
    </source>
</reference>
<sequence length="391" mass="44224">MDCSERALDESLQRIKRLYLELLSDPCLEGRVHPDSSLDELRSLLAERKGATWTLTLQRFNLEPLAIIVRPTQTLWDLKKAVQRAWTRLHTRSREETSDQQSGSDLHRQPLSHHVAESEYLRRGINWHGIWKTHTLALLTHSVDVADGHIPAASADSAASSSTATMLHDHYHASHISKVFSNDRLQLNRLGLSDGSQLRFVRIRRVKPDAAQNIKSQHHRPAEQHRQTKAHGRSTMIDAPCYTDAPGSLVSTSKRHSSDQSPCIQPMQSHYQSDLPQPMHVHTHSLPMYSGSTHHSDPSYMHRMHLPLSNALLPKSQPLFRPPHPRVSMPAAMLPPQYNWQFGSQALNPNSQSYLRNRPIFHSSPIPPPPPPCAYPLYNQSLPPPPPPPNE</sequence>
<feature type="region of interest" description="Disordered" evidence="1">
    <location>
        <begin position="91"/>
        <end position="110"/>
    </location>
</feature>
<name>A0ABQ8F1B0_9FUNG</name>
<feature type="region of interest" description="Disordered" evidence="1">
    <location>
        <begin position="210"/>
        <end position="232"/>
    </location>
</feature>
<protein>
    <recommendedName>
        <fullName evidence="4">SNRNP25 ubiquitin-like domain-containing protein</fullName>
    </recommendedName>
</protein>
<dbReference type="Gene3D" id="3.10.20.90">
    <property type="entry name" value="Phosphatidylinositol 3-kinase Catalytic Subunit, Chain A, domain 1"/>
    <property type="match status" value="1"/>
</dbReference>
<evidence type="ECO:0008006" key="4">
    <source>
        <dbReference type="Google" id="ProtNLM"/>
    </source>
</evidence>
<proteinExistence type="predicted"/>
<feature type="compositionally biased region" description="Pro residues" evidence="1">
    <location>
        <begin position="365"/>
        <end position="374"/>
    </location>
</feature>
<evidence type="ECO:0000313" key="3">
    <source>
        <dbReference type="Proteomes" id="UP001648503"/>
    </source>
</evidence>
<accession>A0ABQ8F1B0</accession>
<organism evidence="2 3">
    <name type="scientific">Batrachochytrium salamandrivorans</name>
    <dbReference type="NCBI Taxonomy" id="1357716"/>
    <lineage>
        <taxon>Eukaryota</taxon>
        <taxon>Fungi</taxon>
        <taxon>Fungi incertae sedis</taxon>
        <taxon>Chytridiomycota</taxon>
        <taxon>Chytridiomycota incertae sedis</taxon>
        <taxon>Chytridiomycetes</taxon>
        <taxon>Rhizophydiales</taxon>
        <taxon>Rhizophydiales incertae sedis</taxon>
        <taxon>Batrachochytrium</taxon>
    </lineage>
</organism>